<feature type="region of interest" description="Disordered" evidence="4">
    <location>
        <begin position="145"/>
        <end position="165"/>
    </location>
</feature>
<sequence>MNNCKLRKRLICSGLENTHKTNTELSTKIMIHKKKTEKPFEWDPPAPSTVYIKIKNIPYETFKTRLNQGLVTTELDQIRYRLERHIYCCGICSKYINGYCIITNRRAEPGWICKSFVPKEEFIYLDARPDREDSAGFRYLSETGLEKDSSEGGREEGSPESTGTGDLYEKGVALYKQGRLRLALQAFDRVLEEKPLDFAALFHKGTSLLKLKRYEEALEIFIRASEINPDSAGLWANLGFALTKLERFRDAFEAFEKSIFLNPVQKNAWEGKDAVLSRIHLCEEKLCESEKALERNPDDPDTLFEIGKLHLRLGEQEKAVQAFKTALEIKPENAEAWQLRGKILFKAGSDKEALHAFEKATRLKPDHPEAWYEKGKVFLKLENLRAAENAFKIAADLWENKGLKTKAESVREKVSRLGFEKT</sequence>
<dbReference type="KEGG" id="mls:MSLAZ_1524"/>
<dbReference type="Pfam" id="PF13414">
    <property type="entry name" value="TPR_11"/>
    <property type="match status" value="1"/>
</dbReference>
<keyword evidence="6" id="KW-1185">Reference proteome</keyword>
<dbReference type="InterPro" id="IPR019734">
    <property type="entry name" value="TPR_rpt"/>
</dbReference>
<keyword evidence="5" id="KW-0378">Hydrolase</keyword>
<dbReference type="InterPro" id="IPR013105">
    <property type="entry name" value="TPR_2"/>
</dbReference>
<dbReference type="GeneID" id="24806279"/>
<feature type="repeat" description="TPR" evidence="3">
    <location>
        <begin position="198"/>
        <end position="231"/>
    </location>
</feature>
<dbReference type="Proteomes" id="UP000033072">
    <property type="component" value="Chromosome"/>
</dbReference>
<dbReference type="Pfam" id="PF13181">
    <property type="entry name" value="TPR_8"/>
    <property type="match status" value="1"/>
</dbReference>
<dbReference type="GO" id="GO:0016787">
    <property type="term" value="F:hydrolase activity"/>
    <property type="evidence" value="ECO:0007669"/>
    <property type="project" value="UniProtKB-KW"/>
</dbReference>
<organism evidence="5 6">
    <name type="scientific">Methanosarcina lacustris Z-7289</name>
    <dbReference type="NCBI Taxonomy" id="1434111"/>
    <lineage>
        <taxon>Archaea</taxon>
        <taxon>Methanobacteriati</taxon>
        <taxon>Methanobacteriota</taxon>
        <taxon>Stenosarchaea group</taxon>
        <taxon>Methanomicrobia</taxon>
        <taxon>Methanosarcinales</taxon>
        <taxon>Methanosarcinaceae</taxon>
        <taxon>Methanosarcina</taxon>
    </lineage>
</organism>
<accession>A0A0E3WRC4</accession>
<keyword evidence="2 3" id="KW-0802">TPR repeat</keyword>
<evidence type="ECO:0000313" key="6">
    <source>
        <dbReference type="Proteomes" id="UP000033072"/>
    </source>
</evidence>
<evidence type="ECO:0000256" key="1">
    <source>
        <dbReference type="ARBA" id="ARBA00022737"/>
    </source>
</evidence>
<dbReference type="InterPro" id="IPR011990">
    <property type="entry name" value="TPR-like_helical_dom_sf"/>
</dbReference>
<dbReference type="PANTHER" id="PTHR44943:SF8">
    <property type="entry name" value="TPR REPEAT-CONTAINING PROTEIN MJ0263"/>
    <property type="match status" value="1"/>
</dbReference>
<gene>
    <name evidence="5" type="ORF">MSLAZ_1524</name>
</gene>
<dbReference type="AlphaFoldDB" id="A0A0E3WRC4"/>
<feature type="repeat" description="TPR" evidence="3">
    <location>
        <begin position="164"/>
        <end position="197"/>
    </location>
</feature>
<feature type="repeat" description="TPR" evidence="3">
    <location>
        <begin position="232"/>
        <end position="265"/>
    </location>
</feature>
<dbReference type="InterPro" id="IPR051685">
    <property type="entry name" value="Ycf3/AcsC/BcsC/TPR_MFPF"/>
</dbReference>
<dbReference type="PROSITE" id="PS50293">
    <property type="entry name" value="TPR_REGION"/>
    <property type="match status" value="1"/>
</dbReference>
<dbReference type="Pfam" id="PF07719">
    <property type="entry name" value="TPR_2"/>
    <property type="match status" value="1"/>
</dbReference>
<dbReference type="PROSITE" id="PS50005">
    <property type="entry name" value="TPR"/>
    <property type="match status" value="6"/>
</dbReference>
<dbReference type="EMBL" id="CP009515">
    <property type="protein sequence ID" value="AKB74785.1"/>
    <property type="molecule type" value="Genomic_DNA"/>
</dbReference>
<feature type="repeat" description="TPR" evidence="3">
    <location>
        <begin position="368"/>
        <end position="401"/>
    </location>
</feature>
<dbReference type="RefSeq" id="WP_232308756.1">
    <property type="nucleotide sequence ID" value="NZ_CP009515.1"/>
</dbReference>
<dbReference type="SMART" id="SM00028">
    <property type="entry name" value="TPR"/>
    <property type="match status" value="6"/>
</dbReference>
<feature type="compositionally biased region" description="Basic and acidic residues" evidence="4">
    <location>
        <begin position="145"/>
        <end position="157"/>
    </location>
</feature>
<protein>
    <submittedName>
        <fullName evidence="5">GTP cyclohydrolase III (Methanopterin)</fullName>
    </submittedName>
</protein>
<reference evidence="5 6" key="1">
    <citation type="submission" date="2014-07" db="EMBL/GenBank/DDBJ databases">
        <title>Methanogenic archaea and the global carbon cycle.</title>
        <authorList>
            <person name="Henriksen J.R."/>
            <person name="Luke J."/>
            <person name="Reinhart S."/>
            <person name="Benedict M.N."/>
            <person name="Youngblut N.D."/>
            <person name="Metcalf M.E."/>
            <person name="Whitaker R.J."/>
            <person name="Metcalf W.W."/>
        </authorList>
    </citation>
    <scope>NUCLEOTIDE SEQUENCE [LARGE SCALE GENOMIC DNA]</scope>
    <source>
        <strain evidence="5 6">Z-7289</strain>
    </source>
</reference>
<dbReference type="PATRIC" id="fig|1434111.4.peg.1988"/>
<keyword evidence="1" id="KW-0677">Repeat</keyword>
<name>A0A0E3WRC4_9EURY</name>
<dbReference type="SUPFAM" id="SSF48452">
    <property type="entry name" value="TPR-like"/>
    <property type="match status" value="1"/>
</dbReference>
<evidence type="ECO:0000256" key="2">
    <source>
        <dbReference type="ARBA" id="ARBA00022803"/>
    </source>
</evidence>
<feature type="repeat" description="TPR" evidence="3">
    <location>
        <begin position="300"/>
        <end position="333"/>
    </location>
</feature>
<evidence type="ECO:0000256" key="4">
    <source>
        <dbReference type="SAM" id="MobiDB-lite"/>
    </source>
</evidence>
<dbReference type="Pfam" id="PF13432">
    <property type="entry name" value="TPR_16"/>
    <property type="match status" value="1"/>
</dbReference>
<dbReference type="HOGENOM" id="CLU_003728_5_0_2"/>
<dbReference type="STRING" id="1434111.MSLAZ_1524"/>
<dbReference type="PANTHER" id="PTHR44943">
    <property type="entry name" value="CELLULOSE SYNTHASE OPERON PROTEIN C"/>
    <property type="match status" value="1"/>
</dbReference>
<proteinExistence type="predicted"/>
<feature type="repeat" description="TPR" evidence="3">
    <location>
        <begin position="334"/>
        <end position="367"/>
    </location>
</feature>
<evidence type="ECO:0000256" key="3">
    <source>
        <dbReference type="PROSITE-ProRule" id="PRU00339"/>
    </source>
</evidence>
<evidence type="ECO:0000313" key="5">
    <source>
        <dbReference type="EMBL" id="AKB74785.1"/>
    </source>
</evidence>
<dbReference type="Gene3D" id="1.25.40.10">
    <property type="entry name" value="Tetratricopeptide repeat domain"/>
    <property type="match status" value="2"/>
</dbReference>